<dbReference type="AlphaFoldDB" id="A0A3L8S682"/>
<evidence type="ECO:0008006" key="3">
    <source>
        <dbReference type="Google" id="ProtNLM"/>
    </source>
</evidence>
<dbReference type="EMBL" id="QUSF01000061">
    <property type="protein sequence ID" value="RLV97237.1"/>
    <property type="molecule type" value="Genomic_DNA"/>
</dbReference>
<proteinExistence type="predicted"/>
<evidence type="ECO:0000313" key="1">
    <source>
        <dbReference type="EMBL" id="RLV97237.1"/>
    </source>
</evidence>
<keyword evidence="2" id="KW-1185">Reference proteome</keyword>
<organism evidence="1 2">
    <name type="scientific">Chloebia gouldiae</name>
    <name type="common">Gouldian finch</name>
    <name type="synonym">Erythrura gouldiae</name>
    <dbReference type="NCBI Taxonomy" id="44316"/>
    <lineage>
        <taxon>Eukaryota</taxon>
        <taxon>Metazoa</taxon>
        <taxon>Chordata</taxon>
        <taxon>Craniata</taxon>
        <taxon>Vertebrata</taxon>
        <taxon>Euteleostomi</taxon>
        <taxon>Archelosauria</taxon>
        <taxon>Archosauria</taxon>
        <taxon>Dinosauria</taxon>
        <taxon>Saurischia</taxon>
        <taxon>Theropoda</taxon>
        <taxon>Coelurosauria</taxon>
        <taxon>Aves</taxon>
        <taxon>Neognathae</taxon>
        <taxon>Neoaves</taxon>
        <taxon>Telluraves</taxon>
        <taxon>Australaves</taxon>
        <taxon>Passeriformes</taxon>
        <taxon>Passeroidea</taxon>
        <taxon>Passeridae</taxon>
        <taxon>Chloebia</taxon>
    </lineage>
</organism>
<sequence length="73" mass="7973">MEIREPPLTGVTCGLEPLHLCQPKLGNIRSCSRTRVVCKPRDSYSTGNWNSHTCGMGRNGGDQIHVGFGFLEG</sequence>
<evidence type="ECO:0000313" key="2">
    <source>
        <dbReference type="Proteomes" id="UP000276834"/>
    </source>
</evidence>
<name>A0A3L8S682_CHLGU</name>
<comment type="caution">
    <text evidence="1">The sequence shown here is derived from an EMBL/GenBank/DDBJ whole genome shotgun (WGS) entry which is preliminary data.</text>
</comment>
<protein>
    <recommendedName>
        <fullName evidence="3">SRCR domain-containing protein</fullName>
    </recommendedName>
</protein>
<dbReference type="Proteomes" id="UP000276834">
    <property type="component" value="Unassembled WGS sequence"/>
</dbReference>
<gene>
    <name evidence="1" type="ORF">DV515_00012040</name>
</gene>
<reference evidence="1 2" key="1">
    <citation type="journal article" date="2018" name="Proc. R. Soc. B">
        <title>A non-coding region near Follistatin controls head colour polymorphism in the Gouldian finch.</title>
        <authorList>
            <person name="Toomey M.B."/>
            <person name="Marques C.I."/>
            <person name="Andrade P."/>
            <person name="Araujo P.M."/>
            <person name="Sabatino S."/>
            <person name="Gazda M.A."/>
            <person name="Afonso S."/>
            <person name="Lopes R.J."/>
            <person name="Corbo J.C."/>
            <person name="Carneiro M."/>
        </authorList>
    </citation>
    <scope>NUCLEOTIDE SEQUENCE [LARGE SCALE GENOMIC DNA]</scope>
    <source>
        <strain evidence="1">Red01</strain>
        <tissue evidence="1">Muscle</tissue>
    </source>
</reference>
<accession>A0A3L8S682</accession>